<comment type="subcellular location">
    <subcellularLocation>
        <location evidence="1">Cell membrane</location>
        <topology evidence="1">Multi-pass membrane protein</topology>
    </subcellularLocation>
</comment>
<dbReference type="PANTHER" id="PTHR30572">
    <property type="entry name" value="MEMBRANE COMPONENT OF TRANSPORTER-RELATED"/>
    <property type="match status" value="1"/>
</dbReference>
<feature type="domain" description="ABC3 transporter permease C-terminal" evidence="8">
    <location>
        <begin position="291"/>
        <end position="415"/>
    </location>
</feature>
<evidence type="ECO:0000256" key="7">
    <source>
        <dbReference type="SAM" id="Phobius"/>
    </source>
</evidence>
<name>A0ABW0LKT2_9BACI</name>
<feature type="transmembrane region" description="Helical" evidence="7">
    <location>
        <begin position="825"/>
        <end position="845"/>
    </location>
</feature>
<feature type="domain" description="MacB-like periplasmic core" evidence="9">
    <location>
        <begin position="19"/>
        <end position="205"/>
    </location>
</feature>
<keyword evidence="5 7" id="KW-0472">Membrane</keyword>
<dbReference type="Pfam" id="PF12704">
    <property type="entry name" value="MacB_PCD"/>
    <property type="match status" value="1"/>
</dbReference>
<accession>A0ABW0LKT2</accession>
<protein>
    <submittedName>
        <fullName evidence="10">ABC transporter permease</fullName>
    </submittedName>
</protein>
<sequence length="864" mass="96467">MNIVNKLTLRHLKENKRRTLVTIIGVIISVAMLTAVATIGVSFLDLMKRQEIADNGEWHVLYKNVNEKQIEAIKKDDNSKKVVLSRDLGYAKLEGSENVYKPYFFIKEYNHHGFKQFPIELSSGRLPRSAGEVVISDAIAANANVEYKVGDILTLEIGERIGDLSNGNALSQIDALQVDEDGNVLETLTNKTSRTFKIVGIIERPTWEPTWSPGYTIISYVDENTLASGDTVNASVVLNKVNRSLYSHAEELAAEIQLDKTSIGYNSELLRYHGLTNNDNLRATLYSLTAIIMAVIIIGSVSLIYNAFAISVSERSRHLGMLASVGATKQQKRNSVFFEGAVIGLISIPIGIFSGLAGIGITFYFINTYIHGALNVSEKLAVAVTPMSILVACVVSILTIFISTYIPAKRASKVSAIDAIRQSTDIKLTGKAVKTSKLVRKLFGIEAEFGLKNLKRNKRRYQATVFSLVISIVLFLAVSYFTDSLKKSLQLSQDGVSYDIQVSFRGDGIDHQIVDSITSLKNVTGSSIVREMSLSTWIEEEAISKELKELVEQDKSTLQDGKINHFINMTALDDESLEAYAKKIGIDKNQLFDSERIKGIVIDTNSYQDAYTGKFIESKAINTEVGKTLELLSWNDDDEEEFVDTMEIAALTDELPMGVNQVGGASLNVIVSEQSLEKLLANKNLRSYAYLYLNTTDPMKTQQQIEDLKESGLYIYNVYQRRQQQEQMIMLMSVFTYGFILLITAISIANIFNTISTSISLRKREFAMLKSVGMTPKGFNKMINYESVFYGMKSLLYGLPISILVMYLIHRSMMNTFSYQFELPWLSILYVIVAVFFIVGSAMLYSSTKVKKENIIDALKQESI</sequence>
<evidence type="ECO:0000256" key="1">
    <source>
        <dbReference type="ARBA" id="ARBA00004651"/>
    </source>
</evidence>
<feature type="transmembrane region" description="Helical" evidence="7">
    <location>
        <begin position="20"/>
        <end position="44"/>
    </location>
</feature>
<dbReference type="RefSeq" id="WP_382354667.1">
    <property type="nucleotide sequence ID" value="NZ_JBHSMC010000027.1"/>
</dbReference>
<comment type="similarity">
    <text evidence="6">Belongs to the ABC-4 integral membrane protein family.</text>
</comment>
<evidence type="ECO:0000256" key="5">
    <source>
        <dbReference type="ARBA" id="ARBA00023136"/>
    </source>
</evidence>
<reference evidence="11" key="1">
    <citation type="journal article" date="2019" name="Int. J. Syst. Evol. Microbiol.">
        <title>The Global Catalogue of Microorganisms (GCM) 10K type strain sequencing project: providing services to taxonomists for standard genome sequencing and annotation.</title>
        <authorList>
            <consortium name="The Broad Institute Genomics Platform"/>
            <consortium name="The Broad Institute Genome Sequencing Center for Infectious Disease"/>
            <person name="Wu L."/>
            <person name="Ma J."/>
        </authorList>
    </citation>
    <scope>NUCLEOTIDE SEQUENCE [LARGE SCALE GENOMIC DNA]</scope>
    <source>
        <strain evidence="11">CGMCC 1.12237</strain>
    </source>
</reference>
<comment type="caution">
    <text evidence="10">The sequence shown here is derived from an EMBL/GenBank/DDBJ whole genome shotgun (WGS) entry which is preliminary data.</text>
</comment>
<proteinExistence type="inferred from homology"/>
<evidence type="ECO:0000256" key="3">
    <source>
        <dbReference type="ARBA" id="ARBA00022692"/>
    </source>
</evidence>
<keyword evidence="2" id="KW-1003">Cell membrane</keyword>
<dbReference type="InterPro" id="IPR050250">
    <property type="entry name" value="Macrolide_Exporter_MacB"/>
</dbReference>
<feature type="transmembrane region" description="Helical" evidence="7">
    <location>
        <begin position="461"/>
        <end position="481"/>
    </location>
</feature>
<dbReference type="PANTHER" id="PTHR30572:SF4">
    <property type="entry name" value="ABC TRANSPORTER PERMEASE YTRF"/>
    <property type="match status" value="1"/>
</dbReference>
<evidence type="ECO:0000313" key="10">
    <source>
        <dbReference type="EMBL" id="MFC5466513.1"/>
    </source>
</evidence>
<keyword evidence="11" id="KW-1185">Reference proteome</keyword>
<evidence type="ECO:0000259" key="8">
    <source>
        <dbReference type="Pfam" id="PF02687"/>
    </source>
</evidence>
<feature type="transmembrane region" description="Helical" evidence="7">
    <location>
        <begin position="386"/>
        <end position="406"/>
    </location>
</feature>
<feature type="transmembrane region" description="Helical" evidence="7">
    <location>
        <begin position="728"/>
        <end position="752"/>
    </location>
</feature>
<feature type="transmembrane region" description="Helical" evidence="7">
    <location>
        <begin position="285"/>
        <end position="308"/>
    </location>
</feature>
<keyword evidence="4 7" id="KW-1133">Transmembrane helix</keyword>
<evidence type="ECO:0000256" key="6">
    <source>
        <dbReference type="ARBA" id="ARBA00038076"/>
    </source>
</evidence>
<feature type="transmembrane region" description="Helical" evidence="7">
    <location>
        <begin position="336"/>
        <end position="366"/>
    </location>
</feature>
<evidence type="ECO:0000259" key="9">
    <source>
        <dbReference type="Pfam" id="PF12704"/>
    </source>
</evidence>
<evidence type="ECO:0000313" key="11">
    <source>
        <dbReference type="Proteomes" id="UP001596147"/>
    </source>
</evidence>
<dbReference type="InterPro" id="IPR003838">
    <property type="entry name" value="ABC3_permease_C"/>
</dbReference>
<feature type="transmembrane region" description="Helical" evidence="7">
    <location>
        <begin position="795"/>
        <end position="813"/>
    </location>
</feature>
<keyword evidence="3 7" id="KW-0812">Transmembrane</keyword>
<dbReference type="EMBL" id="JBHSMC010000027">
    <property type="protein sequence ID" value="MFC5466513.1"/>
    <property type="molecule type" value="Genomic_DNA"/>
</dbReference>
<gene>
    <name evidence="10" type="ORF">ACFPM4_17460</name>
</gene>
<organism evidence="10 11">
    <name type="scientific">Lederbergia graminis</name>
    <dbReference type="NCBI Taxonomy" id="735518"/>
    <lineage>
        <taxon>Bacteria</taxon>
        <taxon>Bacillati</taxon>
        <taxon>Bacillota</taxon>
        <taxon>Bacilli</taxon>
        <taxon>Bacillales</taxon>
        <taxon>Bacillaceae</taxon>
        <taxon>Lederbergia</taxon>
    </lineage>
</organism>
<feature type="domain" description="ABC3 transporter permease C-terminal" evidence="8">
    <location>
        <begin position="739"/>
        <end position="855"/>
    </location>
</feature>
<dbReference type="Proteomes" id="UP001596147">
    <property type="component" value="Unassembled WGS sequence"/>
</dbReference>
<evidence type="ECO:0000256" key="4">
    <source>
        <dbReference type="ARBA" id="ARBA00022989"/>
    </source>
</evidence>
<dbReference type="Pfam" id="PF02687">
    <property type="entry name" value="FtsX"/>
    <property type="match status" value="2"/>
</dbReference>
<evidence type="ECO:0000256" key="2">
    <source>
        <dbReference type="ARBA" id="ARBA00022475"/>
    </source>
</evidence>
<dbReference type="InterPro" id="IPR025857">
    <property type="entry name" value="MacB_PCD"/>
</dbReference>